<dbReference type="Pfam" id="PF00440">
    <property type="entry name" value="TetR_N"/>
    <property type="match status" value="1"/>
</dbReference>
<dbReference type="EMBL" id="BAAATZ010000025">
    <property type="protein sequence ID" value="GAA2733121.1"/>
    <property type="molecule type" value="Genomic_DNA"/>
</dbReference>
<evidence type="ECO:0000256" key="3">
    <source>
        <dbReference type="ARBA" id="ARBA00023163"/>
    </source>
</evidence>
<evidence type="ECO:0000256" key="2">
    <source>
        <dbReference type="ARBA" id="ARBA00023125"/>
    </source>
</evidence>
<dbReference type="PANTHER" id="PTHR30055">
    <property type="entry name" value="HTH-TYPE TRANSCRIPTIONAL REGULATOR RUTR"/>
    <property type="match status" value="1"/>
</dbReference>
<keyword evidence="1" id="KW-0805">Transcription regulation</keyword>
<comment type="caution">
    <text evidence="6">The sequence shown here is derived from an EMBL/GenBank/DDBJ whole genome shotgun (WGS) entry which is preliminary data.</text>
</comment>
<keyword evidence="3" id="KW-0804">Transcription</keyword>
<keyword evidence="2 4" id="KW-0238">DNA-binding</keyword>
<dbReference type="Gene3D" id="1.10.357.10">
    <property type="entry name" value="Tetracycline Repressor, domain 2"/>
    <property type="match status" value="1"/>
</dbReference>
<evidence type="ECO:0000256" key="4">
    <source>
        <dbReference type="PROSITE-ProRule" id="PRU00335"/>
    </source>
</evidence>
<dbReference type="PROSITE" id="PS50977">
    <property type="entry name" value="HTH_TETR_2"/>
    <property type="match status" value="1"/>
</dbReference>
<accession>A0ABN3UHX6</accession>
<gene>
    <name evidence="6" type="primary">kstR</name>
    <name evidence="6" type="ORF">GCM10010439_52320</name>
</gene>
<dbReference type="InterPro" id="IPR023772">
    <property type="entry name" value="DNA-bd_HTH_TetR-type_CS"/>
</dbReference>
<evidence type="ECO:0000259" key="5">
    <source>
        <dbReference type="PROSITE" id="PS50977"/>
    </source>
</evidence>
<sequence length="200" mass="21222">MTGDVRITVTRTLSKEQQARRARLVGAARELASEGGYSAVTMHDVADRAGVARATVYRYFSSKDHLLTEVASEWARVLADVRAPEADPAERLSVLLEALVDLAAANLPLTSAVVQAVTSQDAGVDESRNELFGYVRDGFSGAIDPDGTLGSVAGVSLEDVEAVVGQLVLSALISLTSLARPRDEVRSMVRTAARLIVGSR</sequence>
<dbReference type="InterPro" id="IPR001647">
    <property type="entry name" value="HTH_TetR"/>
</dbReference>
<dbReference type="RefSeq" id="WP_344453787.1">
    <property type="nucleotide sequence ID" value="NZ_BAAATZ010000025.1"/>
</dbReference>
<evidence type="ECO:0000256" key="1">
    <source>
        <dbReference type="ARBA" id="ARBA00023015"/>
    </source>
</evidence>
<dbReference type="Proteomes" id="UP001501842">
    <property type="component" value="Unassembled WGS sequence"/>
</dbReference>
<dbReference type="PROSITE" id="PS01081">
    <property type="entry name" value="HTH_TETR_1"/>
    <property type="match status" value="1"/>
</dbReference>
<name>A0ABN3UHX6_9ACTN</name>
<dbReference type="InterPro" id="IPR050109">
    <property type="entry name" value="HTH-type_TetR-like_transc_reg"/>
</dbReference>
<dbReference type="InterPro" id="IPR009057">
    <property type="entry name" value="Homeodomain-like_sf"/>
</dbReference>
<dbReference type="PRINTS" id="PR00455">
    <property type="entry name" value="HTHTETR"/>
</dbReference>
<feature type="DNA-binding region" description="H-T-H motif" evidence="4">
    <location>
        <begin position="41"/>
        <end position="60"/>
    </location>
</feature>
<protein>
    <submittedName>
        <fullName evidence="6">Cholesterol catabolism transcriptional regulator KstR</fullName>
    </submittedName>
</protein>
<organism evidence="6 7">
    <name type="scientific">Actinocorallia aurantiaca</name>
    <dbReference type="NCBI Taxonomy" id="46204"/>
    <lineage>
        <taxon>Bacteria</taxon>
        <taxon>Bacillati</taxon>
        <taxon>Actinomycetota</taxon>
        <taxon>Actinomycetes</taxon>
        <taxon>Streptosporangiales</taxon>
        <taxon>Thermomonosporaceae</taxon>
        <taxon>Actinocorallia</taxon>
    </lineage>
</organism>
<dbReference type="PANTHER" id="PTHR30055:SF234">
    <property type="entry name" value="HTH-TYPE TRANSCRIPTIONAL REGULATOR BETI"/>
    <property type="match status" value="1"/>
</dbReference>
<feature type="domain" description="HTH tetR-type" evidence="5">
    <location>
        <begin position="18"/>
        <end position="78"/>
    </location>
</feature>
<keyword evidence="7" id="KW-1185">Reference proteome</keyword>
<dbReference type="SUPFAM" id="SSF46689">
    <property type="entry name" value="Homeodomain-like"/>
    <property type="match status" value="1"/>
</dbReference>
<evidence type="ECO:0000313" key="6">
    <source>
        <dbReference type="EMBL" id="GAA2733121.1"/>
    </source>
</evidence>
<proteinExistence type="predicted"/>
<evidence type="ECO:0000313" key="7">
    <source>
        <dbReference type="Proteomes" id="UP001501842"/>
    </source>
</evidence>
<reference evidence="6 7" key="1">
    <citation type="journal article" date="2019" name="Int. J. Syst. Evol. Microbiol.">
        <title>The Global Catalogue of Microorganisms (GCM) 10K type strain sequencing project: providing services to taxonomists for standard genome sequencing and annotation.</title>
        <authorList>
            <consortium name="The Broad Institute Genomics Platform"/>
            <consortium name="The Broad Institute Genome Sequencing Center for Infectious Disease"/>
            <person name="Wu L."/>
            <person name="Ma J."/>
        </authorList>
    </citation>
    <scope>NUCLEOTIDE SEQUENCE [LARGE SCALE GENOMIC DNA]</scope>
    <source>
        <strain evidence="6 7">JCM 8201</strain>
    </source>
</reference>